<protein>
    <recommendedName>
        <fullName evidence="5">Transmembrane protein</fullName>
    </recommendedName>
</protein>
<name>A0AAV3YYU6_9GAST</name>
<evidence type="ECO:0008006" key="5">
    <source>
        <dbReference type="Google" id="ProtNLM"/>
    </source>
</evidence>
<keyword evidence="2" id="KW-1133">Transmembrane helix</keyword>
<comment type="caution">
    <text evidence="3">The sequence shown here is derived from an EMBL/GenBank/DDBJ whole genome shotgun (WGS) entry which is preliminary data.</text>
</comment>
<feature type="transmembrane region" description="Helical" evidence="2">
    <location>
        <begin position="103"/>
        <end position="127"/>
    </location>
</feature>
<feature type="region of interest" description="Disordered" evidence="1">
    <location>
        <begin position="1"/>
        <end position="71"/>
    </location>
</feature>
<sequence length="188" mass="20004">MKPSSPSPNPPSNQNAALKPQEMDAGKAEMTYEAEEAEVAEATEDGEADVTQDLDRDNRRGSISKSEGRGGDVAHVGVARCSPGTYEGRVSSGENVCCGEGRVWIFLVLGLMMLVFCGAVMGVFMTARTLTTSVDKLEVMPTYVPVSAVSAEAYAVCYVCCMSSAASVVRHSSCFNVASDLMWLMIPL</sequence>
<feature type="compositionally biased region" description="Pro residues" evidence="1">
    <location>
        <begin position="1"/>
        <end position="11"/>
    </location>
</feature>
<evidence type="ECO:0000256" key="1">
    <source>
        <dbReference type="SAM" id="MobiDB-lite"/>
    </source>
</evidence>
<keyword evidence="4" id="KW-1185">Reference proteome</keyword>
<evidence type="ECO:0000313" key="3">
    <source>
        <dbReference type="EMBL" id="GFN87381.1"/>
    </source>
</evidence>
<keyword evidence="2" id="KW-0472">Membrane</keyword>
<dbReference type="Proteomes" id="UP000735302">
    <property type="component" value="Unassembled WGS sequence"/>
</dbReference>
<organism evidence="3 4">
    <name type="scientific">Plakobranchus ocellatus</name>
    <dbReference type="NCBI Taxonomy" id="259542"/>
    <lineage>
        <taxon>Eukaryota</taxon>
        <taxon>Metazoa</taxon>
        <taxon>Spiralia</taxon>
        <taxon>Lophotrochozoa</taxon>
        <taxon>Mollusca</taxon>
        <taxon>Gastropoda</taxon>
        <taxon>Heterobranchia</taxon>
        <taxon>Euthyneura</taxon>
        <taxon>Panpulmonata</taxon>
        <taxon>Sacoglossa</taxon>
        <taxon>Placobranchoidea</taxon>
        <taxon>Plakobranchidae</taxon>
        <taxon>Plakobranchus</taxon>
    </lineage>
</organism>
<evidence type="ECO:0000313" key="4">
    <source>
        <dbReference type="Proteomes" id="UP000735302"/>
    </source>
</evidence>
<gene>
    <name evidence="3" type="ORF">PoB_001388700</name>
</gene>
<proteinExistence type="predicted"/>
<dbReference type="AlphaFoldDB" id="A0AAV3YYU6"/>
<reference evidence="3 4" key="1">
    <citation type="journal article" date="2021" name="Elife">
        <title>Chloroplast acquisition without the gene transfer in kleptoplastic sea slugs, Plakobranchus ocellatus.</title>
        <authorList>
            <person name="Maeda T."/>
            <person name="Takahashi S."/>
            <person name="Yoshida T."/>
            <person name="Shimamura S."/>
            <person name="Takaki Y."/>
            <person name="Nagai Y."/>
            <person name="Toyoda A."/>
            <person name="Suzuki Y."/>
            <person name="Arimoto A."/>
            <person name="Ishii H."/>
            <person name="Satoh N."/>
            <person name="Nishiyama T."/>
            <person name="Hasebe M."/>
            <person name="Maruyama T."/>
            <person name="Minagawa J."/>
            <person name="Obokata J."/>
            <person name="Shigenobu S."/>
        </authorList>
    </citation>
    <scope>NUCLEOTIDE SEQUENCE [LARGE SCALE GENOMIC DNA]</scope>
</reference>
<feature type="compositionally biased region" description="Acidic residues" evidence="1">
    <location>
        <begin position="32"/>
        <end position="52"/>
    </location>
</feature>
<keyword evidence="2" id="KW-0812">Transmembrane</keyword>
<dbReference type="EMBL" id="BLXT01001713">
    <property type="protein sequence ID" value="GFN87381.1"/>
    <property type="molecule type" value="Genomic_DNA"/>
</dbReference>
<accession>A0AAV3YYU6</accession>
<evidence type="ECO:0000256" key="2">
    <source>
        <dbReference type="SAM" id="Phobius"/>
    </source>
</evidence>
<feature type="compositionally biased region" description="Basic and acidic residues" evidence="1">
    <location>
        <begin position="53"/>
        <end position="71"/>
    </location>
</feature>